<evidence type="ECO:0000256" key="6">
    <source>
        <dbReference type="ARBA" id="ARBA00022833"/>
    </source>
</evidence>
<dbReference type="InterPro" id="IPR011324">
    <property type="entry name" value="Cytotoxic_necrot_fac-like_cat"/>
</dbReference>
<accession>A0A239C3B9</accession>
<proteinExistence type="inferred from homology"/>
<evidence type="ECO:0000313" key="10">
    <source>
        <dbReference type="EMBL" id="SNS14676.1"/>
    </source>
</evidence>
<dbReference type="InterPro" id="IPR038371">
    <property type="entry name" value="Cu_polyphenol_OxRdtase_sf"/>
</dbReference>
<dbReference type="GO" id="GO:0005507">
    <property type="term" value="F:copper ion binding"/>
    <property type="evidence" value="ECO:0007669"/>
    <property type="project" value="TreeGrafter"/>
</dbReference>
<dbReference type="OrthoDB" id="4279at2"/>
<comment type="catalytic activity">
    <reaction evidence="9">
        <text>S-methyl-5'-thioadenosine + phosphate = 5-(methylsulfanyl)-alpha-D-ribose 1-phosphate + adenine</text>
        <dbReference type="Rhea" id="RHEA:11852"/>
        <dbReference type="ChEBI" id="CHEBI:16708"/>
        <dbReference type="ChEBI" id="CHEBI:17509"/>
        <dbReference type="ChEBI" id="CHEBI:43474"/>
        <dbReference type="ChEBI" id="CHEBI:58533"/>
        <dbReference type="EC" id="2.4.2.28"/>
    </reaction>
    <physiologicalReaction direction="left-to-right" evidence="9">
        <dbReference type="Rhea" id="RHEA:11853"/>
    </physiologicalReaction>
</comment>
<dbReference type="SUPFAM" id="SSF64438">
    <property type="entry name" value="CNF1/YfiH-like putative cysteine hydrolases"/>
    <property type="match status" value="1"/>
</dbReference>
<evidence type="ECO:0000256" key="3">
    <source>
        <dbReference type="ARBA" id="ARBA00022679"/>
    </source>
</evidence>
<dbReference type="PANTHER" id="PTHR30616">
    <property type="entry name" value="UNCHARACTERIZED PROTEIN YFIH"/>
    <property type="match status" value="1"/>
</dbReference>
<keyword evidence="5" id="KW-0378">Hydrolase</keyword>
<reference evidence="10 11" key="1">
    <citation type="submission" date="2017-06" db="EMBL/GenBank/DDBJ databases">
        <authorList>
            <person name="Kim H.J."/>
            <person name="Triplett B.A."/>
        </authorList>
    </citation>
    <scope>NUCLEOTIDE SEQUENCE [LARGE SCALE GENOMIC DNA]</scope>
    <source>
        <strain evidence="10 11">DSM 13116</strain>
    </source>
</reference>
<dbReference type="EMBL" id="FZOC01000007">
    <property type="protein sequence ID" value="SNS14676.1"/>
    <property type="molecule type" value="Genomic_DNA"/>
</dbReference>
<gene>
    <name evidence="10" type="ORF">SAMN04488503_2927</name>
</gene>
<dbReference type="CDD" id="cd16833">
    <property type="entry name" value="YfiH"/>
    <property type="match status" value="1"/>
</dbReference>
<comment type="catalytic activity">
    <reaction evidence="7">
        <text>adenosine + H2O + H(+) = inosine + NH4(+)</text>
        <dbReference type="Rhea" id="RHEA:24408"/>
        <dbReference type="ChEBI" id="CHEBI:15377"/>
        <dbReference type="ChEBI" id="CHEBI:15378"/>
        <dbReference type="ChEBI" id="CHEBI:16335"/>
        <dbReference type="ChEBI" id="CHEBI:17596"/>
        <dbReference type="ChEBI" id="CHEBI:28938"/>
        <dbReference type="EC" id="3.5.4.4"/>
    </reaction>
    <physiologicalReaction direction="left-to-right" evidence="7">
        <dbReference type="Rhea" id="RHEA:24409"/>
    </physiologicalReaction>
</comment>
<keyword evidence="6" id="KW-0862">Zinc</keyword>
<comment type="catalytic activity">
    <reaction evidence="8">
        <text>adenosine + phosphate = alpha-D-ribose 1-phosphate + adenine</text>
        <dbReference type="Rhea" id="RHEA:27642"/>
        <dbReference type="ChEBI" id="CHEBI:16335"/>
        <dbReference type="ChEBI" id="CHEBI:16708"/>
        <dbReference type="ChEBI" id="CHEBI:43474"/>
        <dbReference type="ChEBI" id="CHEBI:57720"/>
        <dbReference type="EC" id="2.4.2.1"/>
    </reaction>
    <physiologicalReaction direction="left-to-right" evidence="8">
        <dbReference type="Rhea" id="RHEA:27643"/>
    </physiologicalReaction>
</comment>
<sequence>MIGTVEFRFPGLEGVRCVFTTRKGGASPPPFDGANLSFDVGDDPLAVAANRRALAAQMGPQLWCELRQVHGDVLHLDPRPAPLEEFAARGAVLEGDALATARTGVALCIKTADCQPILLAHETGRFVAALHAGWRGNVLNLPGTAVARLCARYGCAPGELFAVRGPSLGPDKAQFLNFAQEFGQEFLPYFDRRADTVDLWRLTRHQLERAGLAPERVFGLDRCTLSEPEAFFSYRAARKTGRMMSVIWRQD</sequence>
<dbReference type="GO" id="GO:0016787">
    <property type="term" value="F:hydrolase activity"/>
    <property type="evidence" value="ECO:0007669"/>
    <property type="project" value="UniProtKB-KW"/>
</dbReference>
<comment type="similarity">
    <text evidence="2">Belongs to the purine nucleoside phosphorylase YfiH/LACC1 family.</text>
</comment>
<evidence type="ECO:0000313" key="11">
    <source>
        <dbReference type="Proteomes" id="UP000198324"/>
    </source>
</evidence>
<evidence type="ECO:0000256" key="8">
    <source>
        <dbReference type="ARBA" id="ARBA00048968"/>
    </source>
</evidence>
<evidence type="ECO:0008006" key="12">
    <source>
        <dbReference type="Google" id="ProtNLM"/>
    </source>
</evidence>
<dbReference type="Pfam" id="PF02578">
    <property type="entry name" value="Cu-oxidase_4"/>
    <property type="match status" value="1"/>
</dbReference>
<dbReference type="RefSeq" id="WP_089275126.1">
    <property type="nucleotide sequence ID" value="NZ_FZOC01000007.1"/>
</dbReference>
<evidence type="ECO:0000256" key="5">
    <source>
        <dbReference type="ARBA" id="ARBA00022801"/>
    </source>
</evidence>
<organism evidence="10 11">
    <name type="scientific">Humidesulfovibrio mexicanus</name>
    <dbReference type="NCBI Taxonomy" id="147047"/>
    <lineage>
        <taxon>Bacteria</taxon>
        <taxon>Pseudomonadati</taxon>
        <taxon>Thermodesulfobacteriota</taxon>
        <taxon>Desulfovibrionia</taxon>
        <taxon>Desulfovibrionales</taxon>
        <taxon>Desulfovibrionaceae</taxon>
        <taxon>Humidesulfovibrio</taxon>
    </lineage>
</organism>
<evidence type="ECO:0000256" key="1">
    <source>
        <dbReference type="ARBA" id="ARBA00000553"/>
    </source>
</evidence>
<name>A0A239C3B9_9BACT</name>
<protein>
    <recommendedName>
        <fullName evidence="12">Purine nucleoside phosphorylase</fullName>
    </recommendedName>
</protein>
<comment type="catalytic activity">
    <reaction evidence="1">
        <text>inosine + phosphate = alpha-D-ribose 1-phosphate + hypoxanthine</text>
        <dbReference type="Rhea" id="RHEA:27646"/>
        <dbReference type="ChEBI" id="CHEBI:17368"/>
        <dbReference type="ChEBI" id="CHEBI:17596"/>
        <dbReference type="ChEBI" id="CHEBI:43474"/>
        <dbReference type="ChEBI" id="CHEBI:57720"/>
        <dbReference type="EC" id="2.4.2.1"/>
    </reaction>
    <physiologicalReaction direction="left-to-right" evidence="1">
        <dbReference type="Rhea" id="RHEA:27647"/>
    </physiologicalReaction>
</comment>
<keyword evidence="11" id="KW-1185">Reference proteome</keyword>
<evidence type="ECO:0000256" key="9">
    <source>
        <dbReference type="ARBA" id="ARBA00049893"/>
    </source>
</evidence>
<dbReference type="GO" id="GO:0017061">
    <property type="term" value="F:S-methyl-5-thioadenosine phosphorylase activity"/>
    <property type="evidence" value="ECO:0007669"/>
    <property type="project" value="UniProtKB-EC"/>
</dbReference>
<evidence type="ECO:0000256" key="7">
    <source>
        <dbReference type="ARBA" id="ARBA00047989"/>
    </source>
</evidence>
<dbReference type="Gene3D" id="3.60.140.10">
    <property type="entry name" value="CNF1/YfiH-like putative cysteine hydrolases"/>
    <property type="match status" value="1"/>
</dbReference>
<dbReference type="InterPro" id="IPR003730">
    <property type="entry name" value="Cu_polyphenol_OxRdtase"/>
</dbReference>
<dbReference type="AlphaFoldDB" id="A0A239C3B9"/>
<evidence type="ECO:0000256" key="2">
    <source>
        <dbReference type="ARBA" id="ARBA00007353"/>
    </source>
</evidence>
<keyword evidence="3" id="KW-0808">Transferase</keyword>
<evidence type="ECO:0000256" key="4">
    <source>
        <dbReference type="ARBA" id="ARBA00022723"/>
    </source>
</evidence>
<keyword evidence="4" id="KW-0479">Metal-binding</keyword>
<dbReference type="Proteomes" id="UP000198324">
    <property type="component" value="Unassembled WGS sequence"/>
</dbReference>
<dbReference type="PANTHER" id="PTHR30616:SF2">
    <property type="entry name" value="PURINE NUCLEOSIDE PHOSPHORYLASE LACC1"/>
    <property type="match status" value="1"/>
</dbReference>